<organism evidence="6 7">
    <name type="scientific">Aquibium oceanicum</name>
    <dbReference type="NCBI Taxonomy" id="1670800"/>
    <lineage>
        <taxon>Bacteria</taxon>
        <taxon>Pseudomonadati</taxon>
        <taxon>Pseudomonadota</taxon>
        <taxon>Alphaproteobacteria</taxon>
        <taxon>Hyphomicrobiales</taxon>
        <taxon>Phyllobacteriaceae</taxon>
        <taxon>Aquibium</taxon>
    </lineage>
</organism>
<dbReference type="KEGG" id="meso:BSQ44_24695"/>
<feature type="binding site" evidence="5">
    <location>
        <position position="113"/>
    </location>
    <ligand>
        <name>substrate</name>
    </ligand>
</feature>
<accession>A0A1L3SXU5</accession>
<dbReference type="RefSeq" id="WP_072607663.1">
    <property type="nucleotide sequence ID" value="NZ_CP018171.1"/>
</dbReference>
<dbReference type="Proteomes" id="UP000182840">
    <property type="component" value="Chromosome"/>
</dbReference>
<dbReference type="GO" id="GO:0046872">
    <property type="term" value="F:metal ion binding"/>
    <property type="evidence" value="ECO:0007669"/>
    <property type="project" value="UniProtKB-KW"/>
</dbReference>
<proteinExistence type="predicted"/>
<dbReference type="PANTHER" id="PTHR33254:SF4">
    <property type="entry name" value="4-HYDROXY-4-METHYL-2-OXOGLUTARATE ALDOLASE 3-RELATED"/>
    <property type="match status" value="1"/>
</dbReference>
<dbReference type="EMBL" id="CP018171">
    <property type="protein sequence ID" value="APH74208.1"/>
    <property type="molecule type" value="Genomic_DNA"/>
</dbReference>
<comment type="cofactor">
    <cofactor evidence="5">
        <name>Mg(2+)</name>
        <dbReference type="ChEBI" id="CHEBI:18420"/>
    </cofactor>
</comment>
<keyword evidence="7" id="KW-1185">Reference proteome</keyword>
<sequence length="215" mass="22614">MSLSHTRVGAELVSAFSTIQAATIHEAQGGTGAVTAEIRPLDRAMSLCGPALTIKMPPADNLALHQALYLAEPGDVLVVDCGRHMEAGQWGGILMEAAKARGIAGLITNGSVRDTDELIEGNFPVFSRGISIKGTAKNPGARIGEPMIFEGVNVAPGDLVRADADGIVFVPKESAAAVLEKSRARIAKEDDFTRRIRNGETTLDLYGFPAYSKAG</sequence>
<evidence type="ECO:0000313" key="6">
    <source>
        <dbReference type="EMBL" id="APH74208.1"/>
    </source>
</evidence>
<dbReference type="AlphaFoldDB" id="A0A1L3SXU5"/>
<dbReference type="SUPFAM" id="SSF89562">
    <property type="entry name" value="RraA-like"/>
    <property type="match status" value="1"/>
</dbReference>
<evidence type="ECO:0000256" key="4">
    <source>
        <dbReference type="ARBA" id="ARBA00030169"/>
    </source>
</evidence>
<dbReference type="PANTHER" id="PTHR33254">
    <property type="entry name" value="4-HYDROXY-4-METHYL-2-OXOGLUTARATE ALDOLASE 3-RELATED"/>
    <property type="match status" value="1"/>
</dbReference>
<dbReference type="STRING" id="1670800.BSQ44_24695"/>
<feature type="binding site" evidence="5">
    <location>
        <begin position="91"/>
        <end position="94"/>
    </location>
    <ligand>
        <name>substrate</name>
    </ligand>
</feature>
<gene>
    <name evidence="6" type="ORF">BSQ44_24695</name>
</gene>
<evidence type="ECO:0000256" key="3">
    <source>
        <dbReference type="ARBA" id="ARBA00029596"/>
    </source>
</evidence>
<dbReference type="Pfam" id="PF03737">
    <property type="entry name" value="RraA-like"/>
    <property type="match status" value="1"/>
</dbReference>
<comment type="cofactor">
    <cofactor evidence="1">
        <name>a divalent metal cation</name>
        <dbReference type="ChEBI" id="CHEBI:60240"/>
    </cofactor>
</comment>
<feature type="binding site" evidence="5">
    <location>
        <position position="114"/>
    </location>
    <ligand>
        <name>Mg(2+)</name>
        <dbReference type="ChEBI" id="CHEBI:18420"/>
    </ligand>
</feature>
<name>A0A1L3SXU5_9HYPH</name>
<reference evidence="7" key="1">
    <citation type="submission" date="2016-11" db="EMBL/GenBank/DDBJ databases">
        <title>Mesorhizobium oceanicum sp. nov., isolated from deep seawater in South China Sea.</title>
        <authorList>
            <person name="Fu G.-Y."/>
        </authorList>
    </citation>
    <scope>NUCLEOTIDE SEQUENCE [LARGE SCALE GENOMIC DNA]</scope>
    <source>
        <strain evidence="7">B7</strain>
    </source>
</reference>
<evidence type="ECO:0000256" key="5">
    <source>
        <dbReference type="PIRSR" id="PIRSR605493-1"/>
    </source>
</evidence>
<dbReference type="InterPro" id="IPR005493">
    <property type="entry name" value="RraA/RraA-like"/>
</dbReference>
<dbReference type="CDD" id="cd16841">
    <property type="entry name" value="RraA_family"/>
    <property type="match status" value="1"/>
</dbReference>
<keyword evidence="5" id="KW-0460">Magnesium</keyword>
<dbReference type="NCBIfam" id="NF006731">
    <property type="entry name" value="PRK09262.1"/>
    <property type="match status" value="1"/>
</dbReference>
<dbReference type="Gene3D" id="3.50.30.40">
    <property type="entry name" value="Ribonuclease E inhibitor RraA/RraA-like"/>
    <property type="match status" value="1"/>
</dbReference>
<evidence type="ECO:0000256" key="1">
    <source>
        <dbReference type="ARBA" id="ARBA00001968"/>
    </source>
</evidence>
<protein>
    <recommendedName>
        <fullName evidence="2">Putative 4-hydroxy-4-methyl-2-oxoglutarate aldolase</fullName>
    </recommendedName>
    <alternativeName>
        <fullName evidence="3">Regulator of ribonuclease activity homolog</fullName>
    </alternativeName>
    <alternativeName>
        <fullName evidence="4">RraA-like protein</fullName>
    </alternativeName>
</protein>
<keyword evidence="5" id="KW-0479">Metal-binding</keyword>
<evidence type="ECO:0000313" key="7">
    <source>
        <dbReference type="Proteomes" id="UP000182840"/>
    </source>
</evidence>
<evidence type="ECO:0000256" key="2">
    <source>
        <dbReference type="ARBA" id="ARBA00016549"/>
    </source>
</evidence>
<dbReference type="InterPro" id="IPR036704">
    <property type="entry name" value="RraA/RraA-like_sf"/>
</dbReference>
<dbReference type="OrthoDB" id="9812532at2"/>